<gene>
    <name evidence="1" type="ORF">H5410_041301</name>
</gene>
<name>A0A9J5XR71_SOLCO</name>
<proteinExistence type="predicted"/>
<accession>A0A9J5XR71</accession>
<dbReference type="AlphaFoldDB" id="A0A9J5XR71"/>
<evidence type="ECO:0000313" key="2">
    <source>
        <dbReference type="Proteomes" id="UP000824120"/>
    </source>
</evidence>
<protein>
    <submittedName>
        <fullName evidence="1">Uncharacterized protein</fullName>
    </submittedName>
</protein>
<comment type="caution">
    <text evidence="1">The sequence shown here is derived from an EMBL/GenBank/DDBJ whole genome shotgun (WGS) entry which is preliminary data.</text>
</comment>
<dbReference type="Proteomes" id="UP000824120">
    <property type="component" value="Chromosome 8"/>
</dbReference>
<sequence length="174" mass="20126">MMQIVTAHKWYLLERHSLSSRRLMPVVHYISPIQPVYGLARDRAASLHTIGSDDNYVVEKFYETWALHNRIMYFVPWFITTYLPFYINVIEQTYKDGSGNLLKSIYPPQSSRASSLDKADMAKANPVLTTDIASTSKRKPTVISTHVQRPLEIQDFKFGSVKELEELLDKKFLI</sequence>
<reference evidence="1 2" key="1">
    <citation type="submission" date="2020-09" db="EMBL/GenBank/DDBJ databases">
        <title>De no assembly of potato wild relative species, Solanum commersonii.</title>
        <authorList>
            <person name="Cho K."/>
        </authorList>
    </citation>
    <scope>NUCLEOTIDE SEQUENCE [LARGE SCALE GENOMIC DNA]</scope>
    <source>
        <strain evidence="1">LZ3.2</strain>
        <tissue evidence="1">Leaf</tissue>
    </source>
</reference>
<keyword evidence="2" id="KW-1185">Reference proteome</keyword>
<organism evidence="1 2">
    <name type="scientific">Solanum commersonii</name>
    <name type="common">Commerson's wild potato</name>
    <name type="synonym">Commerson's nightshade</name>
    <dbReference type="NCBI Taxonomy" id="4109"/>
    <lineage>
        <taxon>Eukaryota</taxon>
        <taxon>Viridiplantae</taxon>
        <taxon>Streptophyta</taxon>
        <taxon>Embryophyta</taxon>
        <taxon>Tracheophyta</taxon>
        <taxon>Spermatophyta</taxon>
        <taxon>Magnoliopsida</taxon>
        <taxon>eudicotyledons</taxon>
        <taxon>Gunneridae</taxon>
        <taxon>Pentapetalae</taxon>
        <taxon>asterids</taxon>
        <taxon>lamiids</taxon>
        <taxon>Solanales</taxon>
        <taxon>Solanaceae</taxon>
        <taxon>Solanoideae</taxon>
        <taxon>Solaneae</taxon>
        <taxon>Solanum</taxon>
    </lineage>
</organism>
<dbReference type="EMBL" id="JACXVP010000008">
    <property type="protein sequence ID" value="KAG5590787.1"/>
    <property type="molecule type" value="Genomic_DNA"/>
</dbReference>
<evidence type="ECO:0000313" key="1">
    <source>
        <dbReference type="EMBL" id="KAG5590787.1"/>
    </source>
</evidence>